<dbReference type="GO" id="GO:0004368">
    <property type="term" value="F:glycerol-3-phosphate dehydrogenase (quinone) activity"/>
    <property type="evidence" value="ECO:0007669"/>
    <property type="project" value="UniProtKB-EC"/>
</dbReference>
<evidence type="ECO:0000259" key="13">
    <source>
        <dbReference type="Pfam" id="PF16901"/>
    </source>
</evidence>
<reference evidence="15" key="1">
    <citation type="journal article" date="2015" name="J. Biotechnol.">
        <title>The structure of the Cyberlindnera jadinii genome and its relation to Candida utilis analyzed by the occurrence of single nucleotide polymorphisms.</title>
        <authorList>
            <person name="Rupp O."/>
            <person name="Brinkrolf K."/>
            <person name="Buerth C."/>
            <person name="Kunigo M."/>
            <person name="Schneider J."/>
            <person name="Jaenicke S."/>
            <person name="Goesmann A."/>
            <person name="Puehler A."/>
            <person name="Jaeger K.-E."/>
            <person name="Ernst J.F."/>
        </authorList>
    </citation>
    <scope>NUCLEOTIDE SEQUENCE [LARGE SCALE GENOMIC DNA]</scope>
    <source>
        <strain evidence="15">ATCC 18201 / CBS 1600 / BCRC 20928 / JCM 3617 / NBRC 0987 / NRRL Y-1542</strain>
    </source>
</reference>
<evidence type="ECO:0000256" key="7">
    <source>
        <dbReference type="ARBA" id="ARBA00022946"/>
    </source>
</evidence>
<evidence type="ECO:0000256" key="1">
    <source>
        <dbReference type="ARBA" id="ARBA00001974"/>
    </source>
</evidence>
<comment type="catalytic activity">
    <reaction evidence="10 11">
        <text>a quinone + sn-glycerol 3-phosphate = dihydroxyacetone phosphate + a quinol</text>
        <dbReference type="Rhea" id="RHEA:18977"/>
        <dbReference type="ChEBI" id="CHEBI:24646"/>
        <dbReference type="ChEBI" id="CHEBI:57597"/>
        <dbReference type="ChEBI" id="CHEBI:57642"/>
        <dbReference type="ChEBI" id="CHEBI:132124"/>
        <dbReference type="EC" id="1.1.5.3"/>
    </reaction>
</comment>
<dbReference type="Pfam" id="PF01266">
    <property type="entry name" value="DAO"/>
    <property type="match status" value="1"/>
</dbReference>
<comment type="similarity">
    <text evidence="4 11">Belongs to the FAD-dependent glycerol-3-phosphate dehydrogenase family.</text>
</comment>
<evidence type="ECO:0000313" key="15">
    <source>
        <dbReference type="Proteomes" id="UP000038830"/>
    </source>
</evidence>
<name>A0A0H5BZT8_CYBJN</name>
<comment type="pathway">
    <text evidence="3">Polyol metabolism; glycerol degradation via glycerol kinase pathway; glycerone phosphate from sn-glycerol 3-phosphate (anaerobic route): step 1/1.</text>
</comment>
<feature type="domain" description="Alpha-glycerophosphate oxidase C-terminal" evidence="13">
    <location>
        <begin position="466"/>
        <end position="600"/>
    </location>
</feature>
<dbReference type="InterPro" id="IPR036188">
    <property type="entry name" value="FAD/NAD-bd_sf"/>
</dbReference>
<dbReference type="InterPro" id="IPR038299">
    <property type="entry name" value="DAO_C_sf"/>
</dbReference>
<evidence type="ECO:0000256" key="11">
    <source>
        <dbReference type="RuleBase" id="RU361217"/>
    </source>
</evidence>
<keyword evidence="5 11" id="KW-0285">Flavoprotein</keyword>
<evidence type="ECO:0000313" key="14">
    <source>
        <dbReference type="EMBL" id="CEP20871.1"/>
    </source>
</evidence>
<keyword evidence="6" id="KW-0274">FAD</keyword>
<dbReference type="EMBL" id="CDQK01000001">
    <property type="protein sequence ID" value="CEP20871.1"/>
    <property type="molecule type" value="Genomic_DNA"/>
</dbReference>
<comment type="cofactor">
    <cofactor evidence="1 11">
        <name>FAD</name>
        <dbReference type="ChEBI" id="CHEBI:57692"/>
    </cofactor>
</comment>
<evidence type="ECO:0000256" key="2">
    <source>
        <dbReference type="ARBA" id="ARBA00004173"/>
    </source>
</evidence>
<proteinExistence type="inferred from homology"/>
<dbReference type="PANTHER" id="PTHR11985">
    <property type="entry name" value="GLYCEROL-3-PHOSPHATE DEHYDROGENASE"/>
    <property type="match status" value="1"/>
</dbReference>
<dbReference type="GO" id="GO:0006072">
    <property type="term" value="P:glycerol-3-phosphate metabolic process"/>
    <property type="evidence" value="ECO:0007669"/>
    <property type="project" value="UniProtKB-UniRule"/>
</dbReference>
<evidence type="ECO:0000256" key="5">
    <source>
        <dbReference type="ARBA" id="ARBA00022630"/>
    </source>
</evidence>
<evidence type="ECO:0000256" key="3">
    <source>
        <dbReference type="ARBA" id="ARBA00005157"/>
    </source>
</evidence>
<dbReference type="PROSITE" id="PS00977">
    <property type="entry name" value="FAD_G3PDH_1"/>
    <property type="match status" value="1"/>
</dbReference>
<dbReference type="AlphaFoldDB" id="A0A0H5BZT8"/>
<keyword evidence="8 11" id="KW-0560">Oxidoreductase</keyword>
<dbReference type="PANTHER" id="PTHR11985:SF15">
    <property type="entry name" value="GLYCEROL-3-PHOSPHATE DEHYDROGENASE, MITOCHONDRIAL"/>
    <property type="match status" value="1"/>
</dbReference>
<keyword evidence="7" id="KW-0809">Transit peptide</keyword>
<evidence type="ECO:0000259" key="12">
    <source>
        <dbReference type="Pfam" id="PF01266"/>
    </source>
</evidence>
<dbReference type="Gene3D" id="3.30.9.10">
    <property type="entry name" value="D-Amino Acid Oxidase, subunit A, domain 2"/>
    <property type="match status" value="1"/>
</dbReference>
<organism evidence="14 15">
    <name type="scientific">Cyberlindnera jadinii (strain ATCC 18201 / CBS 1600 / BCRC 20928 / JCM 3617 / NBRC 0987 / NRRL Y-1542)</name>
    <name type="common">Torula yeast</name>
    <name type="synonym">Candida utilis</name>
    <dbReference type="NCBI Taxonomy" id="983966"/>
    <lineage>
        <taxon>Eukaryota</taxon>
        <taxon>Fungi</taxon>
        <taxon>Dikarya</taxon>
        <taxon>Ascomycota</taxon>
        <taxon>Saccharomycotina</taxon>
        <taxon>Saccharomycetes</taxon>
        <taxon>Phaffomycetales</taxon>
        <taxon>Phaffomycetaceae</taxon>
        <taxon>Cyberlindnera</taxon>
    </lineage>
</organism>
<dbReference type="FunFam" id="1.10.8.870:FF:000005">
    <property type="entry name" value="Glycerol-3-phosphate dehydrogenase"/>
    <property type="match status" value="1"/>
</dbReference>
<evidence type="ECO:0000256" key="9">
    <source>
        <dbReference type="ARBA" id="ARBA00023128"/>
    </source>
</evidence>
<dbReference type="EC" id="1.1.5.3" evidence="11"/>
<dbReference type="PRINTS" id="PR01001">
    <property type="entry name" value="FADG3PDH"/>
</dbReference>
<evidence type="ECO:0000256" key="4">
    <source>
        <dbReference type="ARBA" id="ARBA00007330"/>
    </source>
</evidence>
<dbReference type="SUPFAM" id="SSF54373">
    <property type="entry name" value="FAD-linked reductases, C-terminal domain"/>
    <property type="match status" value="1"/>
</dbReference>
<evidence type="ECO:0000256" key="8">
    <source>
        <dbReference type="ARBA" id="ARBA00023002"/>
    </source>
</evidence>
<feature type="domain" description="FAD dependent oxidoreductase" evidence="12">
    <location>
        <begin position="68"/>
        <end position="444"/>
    </location>
</feature>
<keyword evidence="9" id="KW-0496">Mitochondrion</keyword>
<accession>A0A0H5BZT8</accession>
<dbReference type="Gene3D" id="1.10.8.870">
    <property type="entry name" value="Alpha-glycerophosphate oxidase, cap domain"/>
    <property type="match status" value="1"/>
</dbReference>
<dbReference type="Pfam" id="PF16901">
    <property type="entry name" value="DAO_C"/>
    <property type="match status" value="1"/>
</dbReference>
<dbReference type="GO" id="GO:0005739">
    <property type="term" value="C:mitochondrion"/>
    <property type="evidence" value="ECO:0007669"/>
    <property type="project" value="UniProtKB-SubCell"/>
</dbReference>
<comment type="subcellular location">
    <subcellularLocation>
        <location evidence="2">Mitochondrion</location>
    </subcellularLocation>
</comment>
<sequence length="615" mass="67460">MSFAFKRITQRGFMATAAAASAAAGAYYVSQQSHVSNEVNLPPLIESRPAPPSREEMLKKLETTPKFDVLIIGGGAAGAGSAVDAATRGLNVALLERTDFAAGTSSKSTKMAHGGVRYLEKAFWQLSKSQLDLVIEALDERGSMLRTAPHLATVLPIMIPVYKLWQVPYFWVGTKVYDLFAGKQNLRSSYLLFPQAALAAAPQLDGTGLKAGLVYHDGSFNDSRFNATLAVTAVENGATVLNYVEVTQLLKEDGKVVGAVARDRETGKEYNVKATSVINATGPFSDIILDMDKDPQGKPPATPQPPKVVVPSAGVHIILPDYYCPKNLGILDAETSDGRVMFFLPWQGKVLAGTTDVPLEKIPENPTPTEADIQDILQELQHYIKFPVRREDVLSAWSGIRPLVRDPRVKSSSNGTENLVRNHLLFTSETGLTTISGGKWTTYRQMAEETIDEAVKVHNLTAKPTVTKQLILAGGENFDVTVAPRLSQKYHVDAELAEHLAANYGSRAPLILELFQKDQANQLPVALASKTAEATYENFAYPFTVAELKYSLKYEYTRTPIDFLCRRSRLAFLDSKAALKAVDGVVQVIGDEFNWDDAKRAEEKKKTEEFIKTFN</sequence>
<dbReference type="PROSITE" id="PS00978">
    <property type="entry name" value="FAD_G3PDH_2"/>
    <property type="match status" value="1"/>
</dbReference>
<evidence type="ECO:0000256" key="10">
    <source>
        <dbReference type="ARBA" id="ARBA00049055"/>
    </source>
</evidence>
<dbReference type="InterPro" id="IPR031656">
    <property type="entry name" value="DAO_C"/>
</dbReference>
<dbReference type="FunFam" id="3.30.9.10:FF:000037">
    <property type="entry name" value="Glycerol-3-phosphate dehydrogenase"/>
    <property type="match status" value="1"/>
</dbReference>
<dbReference type="InterPro" id="IPR000447">
    <property type="entry name" value="G3P_DH_FAD-dep"/>
</dbReference>
<gene>
    <name evidence="14" type="primary">GUT2</name>
    <name evidence="14" type="ORF">BN1211_0849</name>
</gene>
<dbReference type="Proteomes" id="UP000038830">
    <property type="component" value="Unassembled WGS sequence"/>
</dbReference>
<dbReference type="SUPFAM" id="SSF51905">
    <property type="entry name" value="FAD/NAD(P)-binding domain"/>
    <property type="match status" value="1"/>
</dbReference>
<dbReference type="InterPro" id="IPR006076">
    <property type="entry name" value="FAD-dep_OxRdtase"/>
</dbReference>
<dbReference type="Gene3D" id="3.50.50.60">
    <property type="entry name" value="FAD/NAD(P)-binding domain"/>
    <property type="match status" value="3"/>
</dbReference>
<protein>
    <recommendedName>
        <fullName evidence="11">Glycerol-3-phosphate dehydrogenase</fullName>
        <ecNumber evidence="11">1.1.5.3</ecNumber>
    </recommendedName>
</protein>
<evidence type="ECO:0000256" key="6">
    <source>
        <dbReference type="ARBA" id="ARBA00022827"/>
    </source>
</evidence>